<dbReference type="PANTHER" id="PTHR43781">
    <property type="entry name" value="SACCHAROPINE DEHYDROGENASE"/>
    <property type="match status" value="1"/>
</dbReference>
<dbReference type="PANTHER" id="PTHR43781:SF1">
    <property type="entry name" value="SACCHAROPINE DEHYDROGENASE"/>
    <property type="match status" value="1"/>
</dbReference>
<dbReference type="EMBL" id="JAVTLL010000034">
    <property type="protein sequence ID" value="MDT7846335.1"/>
    <property type="molecule type" value="Genomic_DNA"/>
</dbReference>
<feature type="domain" description="Saccharopine dehydrogenase NADP binding" evidence="2">
    <location>
        <begin position="11"/>
        <end position="130"/>
    </location>
</feature>
<dbReference type="InterPro" id="IPR036291">
    <property type="entry name" value="NAD(P)-bd_dom_sf"/>
</dbReference>
<dbReference type="SUPFAM" id="SSF51735">
    <property type="entry name" value="NAD(P)-binding Rossmann-fold domains"/>
    <property type="match status" value="1"/>
</dbReference>
<protein>
    <submittedName>
        <fullName evidence="3">Saccharopine dehydrogenase NADP-binding domain-containing protein</fullName>
    </submittedName>
</protein>
<dbReference type="InterPro" id="IPR005097">
    <property type="entry name" value="Sacchrp_dh_NADP-bd"/>
</dbReference>
<comment type="caution">
    <text evidence="3">The sequence shown here is derived from an EMBL/GenBank/DDBJ whole genome shotgun (WGS) entry which is preliminary data.</text>
</comment>
<name>A0ABU3M4B7_9ACTN</name>
<gene>
    <name evidence="3" type="ORF">RQC66_37025</name>
</gene>
<sequence>MGAEAAAGRTVAVFGAYGHTGRFVVEELIARGFVPLLSGRDAVRLKAMSVEYDVEARPASVDDPASLDRALAGAAAVINCAGPFATTAAPVIEAALRARIPYLDVAAEIEANAETFAHFADRARAAGVPVVPAMAFYGGLGDLLTTAAMGEWTAADEAHVAYGLNSWHPTPGTRIAGEVSRGRRDGRRVRFSGGRLEYRDDAAPVLEWAFPEPMGARQVIGEFTMADVVTVPSHLSIPEVRTYMTVEAARDLSSPETPAPVAADRDGDGSGRSAQTFLVDVVVRSGGEERRAVARGRDIYAVTAPLVVEATERVLTGRTEVGAGVVSAGEMFDAGDFLRALAGQVTVELP</sequence>
<evidence type="ECO:0000259" key="2">
    <source>
        <dbReference type="Pfam" id="PF03435"/>
    </source>
</evidence>
<evidence type="ECO:0000313" key="4">
    <source>
        <dbReference type="Proteomes" id="UP001257948"/>
    </source>
</evidence>
<organism evidence="3 4">
    <name type="scientific">Streptomyces justiciae</name>
    <dbReference type="NCBI Taxonomy" id="2780140"/>
    <lineage>
        <taxon>Bacteria</taxon>
        <taxon>Bacillati</taxon>
        <taxon>Actinomycetota</taxon>
        <taxon>Actinomycetes</taxon>
        <taxon>Kitasatosporales</taxon>
        <taxon>Streptomycetaceae</taxon>
        <taxon>Streptomyces</taxon>
    </lineage>
</organism>
<dbReference type="RefSeq" id="WP_314206687.1">
    <property type="nucleotide sequence ID" value="NZ_JAVTLL010000034.1"/>
</dbReference>
<reference evidence="4" key="1">
    <citation type="submission" date="2023-07" db="EMBL/GenBank/DDBJ databases">
        <title>Draft genome sequence of the endophytic actinobacterium Streptomyces justiciae WPN32, a potential antibiotic producer.</title>
        <authorList>
            <person name="Yasawong M."/>
            <person name="Pana W."/>
            <person name="Ganta P."/>
            <person name="Santapan N."/>
            <person name="Songngamsuk T."/>
            <person name="Phatcharaharikarn M."/>
            <person name="Kerdtoob S."/>
            <person name="Nantapong N."/>
        </authorList>
    </citation>
    <scope>NUCLEOTIDE SEQUENCE [LARGE SCALE GENOMIC DNA]</scope>
    <source>
        <strain evidence="4">WPN32</strain>
    </source>
</reference>
<dbReference type="Pfam" id="PF03435">
    <property type="entry name" value="Sacchrp_dh_NADP"/>
    <property type="match status" value="1"/>
</dbReference>
<feature type="region of interest" description="Disordered" evidence="1">
    <location>
        <begin position="251"/>
        <end position="272"/>
    </location>
</feature>
<dbReference type="Proteomes" id="UP001257948">
    <property type="component" value="Unassembled WGS sequence"/>
</dbReference>
<accession>A0ABU3M4B7</accession>
<keyword evidence="4" id="KW-1185">Reference proteome</keyword>
<proteinExistence type="predicted"/>
<evidence type="ECO:0000313" key="3">
    <source>
        <dbReference type="EMBL" id="MDT7846335.1"/>
    </source>
</evidence>
<evidence type="ECO:0000256" key="1">
    <source>
        <dbReference type="SAM" id="MobiDB-lite"/>
    </source>
</evidence>
<dbReference type="Gene3D" id="3.40.50.720">
    <property type="entry name" value="NAD(P)-binding Rossmann-like Domain"/>
    <property type="match status" value="1"/>
</dbReference>